<sequence>MDVGVVSDRSTAILDEVSRAVIADERVLETVLTGFLARGHVLLEDVPGTGKTLTANSLSTALGLSFSRIQFTPDLLPADVTGTHIFNEKSREFEFQPGPIFANVVLADEINRASPKTQSALLEAMAEGQVTVDGETRELPDPFFVLATQNPVEQEGTFPLPEAQKDRFIIKTSLGYPDEEGELEILNRRAERTTRTPKATPVTDEREARALQSAPEEVHVERSVRRYITQICRATRTDSRVNTGVSPRATQRLFEASRAIAATNDRSYTTPEDVKRMARPVLAHRLQLTADARVGNVEKRSVVADILDEVEVPSVNTANGARETTSHRNAGD</sequence>
<dbReference type="GO" id="GO:0016887">
    <property type="term" value="F:ATP hydrolysis activity"/>
    <property type="evidence" value="ECO:0007669"/>
    <property type="project" value="InterPro"/>
</dbReference>
<evidence type="ECO:0000259" key="4">
    <source>
        <dbReference type="Pfam" id="PF17863"/>
    </source>
</evidence>
<protein>
    <submittedName>
        <fullName evidence="5">MoxR-like ATPase</fullName>
    </submittedName>
</protein>
<dbReference type="Gene3D" id="3.40.50.300">
    <property type="entry name" value="P-loop containing nucleotide triphosphate hydrolases"/>
    <property type="match status" value="1"/>
</dbReference>
<dbReference type="Proteomes" id="UP000199126">
    <property type="component" value="Unassembled WGS sequence"/>
</dbReference>
<dbReference type="Pfam" id="PF17863">
    <property type="entry name" value="AAA_lid_2"/>
    <property type="match status" value="1"/>
</dbReference>
<organism evidence="5 6">
    <name type="scientific">Halogranum amylolyticum</name>
    <dbReference type="NCBI Taxonomy" id="660520"/>
    <lineage>
        <taxon>Archaea</taxon>
        <taxon>Methanobacteriati</taxon>
        <taxon>Methanobacteriota</taxon>
        <taxon>Stenosarchaea group</taxon>
        <taxon>Halobacteria</taxon>
        <taxon>Halobacteriales</taxon>
        <taxon>Haloferacaceae</taxon>
    </lineage>
</organism>
<name>A0A1H8WK96_9EURY</name>
<dbReference type="InterPro" id="IPR050764">
    <property type="entry name" value="CbbQ/NirQ/NorQ/GpvN"/>
</dbReference>
<keyword evidence="6" id="KW-1185">Reference proteome</keyword>
<reference evidence="6" key="1">
    <citation type="submission" date="2016-10" db="EMBL/GenBank/DDBJ databases">
        <authorList>
            <person name="Varghese N."/>
            <person name="Submissions S."/>
        </authorList>
    </citation>
    <scope>NUCLEOTIDE SEQUENCE [LARGE SCALE GENOMIC DNA]</scope>
    <source>
        <strain evidence="6">CGMCC 1.10121</strain>
    </source>
</reference>
<dbReference type="OrthoDB" id="24581at2157"/>
<feature type="domain" description="ChlI/MoxR AAA lid" evidence="4">
    <location>
        <begin position="233"/>
        <end position="304"/>
    </location>
</feature>
<dbReference type="InterPro" id="IPR011703">
    <property type="entry name" value="ATPase_AAA-3"/>
</dbReference>
<dbReference type="Pfam" id="PF07726">
    <property type="entry name" value="AAA_3"/>
    <property type="match status" value="1"/>
</dbReference>
<evidence type="ECO:0000313" key="6">
    <source>
        <dbReference type="Proteomes" id="UP000199126"/>
    </source>
</evidence>
<dbReference type="PANTHER" id="PTHR42759">
    <property type="entry name" value="MOXR FAMILY PROTEIN"/>
    <property type="match status" value="1"/>
</dbReference>
<dbReference type="InterPro" id="IPR041628">
    <property type="entry name" value="ChlI/MoxR_AAA_lid"/>
</dbReference>
<dbReference type="EMBL" id="FODV01000032">
    <property type="protein sequence ID" value="SEP28046.1"/>
    <property type="molecule type" value="Genomic_DNA"/>
</dbReference>
<evidence type="ECO:0000313" key="5">
    <source>
        <dbReference type="EMBL" id="SEP28046.1"/>
    </source>
</evidence>
<dbReference type="AlphaFoldDB" id="A0A1H8WK96"/>
<evidence type="ECO:0000256" key="2">
    <source>
        <dbReference type="ARBA" id="ARBA00022840"/>
    </source>
</evidence>
<proteinExistence type="predicted"/>
<evidence type="ECO:0000256" key="1">
    <source>
        <dbReference type="ARBA" id="ARBA00022741"/>
    </source>
</evidence>
<accession>A0A1H8WK96</accession>
<dbReference type="Gene3D" id="1.10.8.80">
    <property type="entry name" value="Magnesium chelatase subunit I, C-Terminal domain"/>
    <property type="match status" value="1"/>
</dbReference>
<keyword evidence="2" id="KW-0067">ATP-binding</keyword>
<evidence type="ECO:0000259" key="3">
    <source>
        <dbReference type="Pfam" id="PF07726"/>
    </source>
</evidence>
<dbReference type="SUPFAM" id="SSF52540">
    <property type="entry name" value="P-loop containing nucleoside triphosphate hydrolases"/>
    <property type="match status" value="1"/>
</dbReference>
<dbReference type="PIRSF" id="PIRSF002849">
    <property type="entry name" value="AAA_ATPase_chaperone_MoxR_prd"/>
    <property type="match status" value="1"/>
</dbReference>
<keyword evidence="1" id="KW-0547">Nucleotide-binding</keyword>
<dbReference type="FunFam" id="3.40.50.300:FF:000640">
    <property type="entry name" value="MoxR family ATPase"/>
    <property type="match status" value="1"/>
</dbReference>
<feature type="domain" description="ATPase AAA-3" evidence="3">
    <location>
        <begin position="40"/>
        <end position="170"/>
    </location>
</feature>
<gene>
    <name evidence="5" type="ORF">SAMN04487948_13210</name>
</gene>
<dbReference type="RefSeq" id="WP_089827912.1">
    <property type="nucleotide sequence ID" value="NZ_FODV01000032.1"/>
</dbReference>
<dbReference type="InterPro" id="IPR027417">
    <property type="entry name" value="P-loop_NTPase"/>
</dbReference>
<dbReference type="GO" id="GO:0005524">
    <property type="term" value="F:ATP binding"/>
    <property type="evidence" value="ECO:0007669"/>
    <property type="project" value="UniProtKB-KW"/>
</dbReference>
<dbReference type="PANTHER" id="PTHR42759:SF5">
    <property type="entry name" value="METHANOL DEHYDROGENASE REGULATOR"/>
    <property type="match status" value="1"/>
</dbReference>